<reference evidence="1" key="1">
    <citation type="submission" date="2011-10" db="EMBL/GenBank/DDBJ databases">
        <title>The Genome Sequence of Fusarium oxysporum HDV247.</title>
        <authorList>
            <consortium name="The Broad Institute Genome Sequencing Platform"/>
            <person name="Ma L.-J."/>
            <person name="Gale L.R."/>
            <person name="Schwartz D.C."/>
            <person name="Zhou S."/>
            <person name="Corby-Kistler H."/>
            <person name="Young S.K."/>
            <person name="Zeng Q."/>
            <person name="Gargeya S."/>
            <person name="Fitzgerald M."/>
            <person name="Haas B."/>
            <person name="Abouelleil A."/>
            <person name="Alvarado L."/>
            <person name="Arachchi H.M."/>
            <person name="Berlin A."/>
            <person name="Brown A."/>
            <person name="Chapman S.B."/>
            <person name="Chen Z."/>
            <person name="Dunbar C."/>
            <person name="Freedman E."/>
            <person name="Gearin G."/>
            <person name="Goldberg J."/>
            <person name="Griggs A."/>
            <person name="Gujja S."/>
            <person name="Heiman D."/>
            <person name="Howarth C."/>
            <person name="Larson L."/>
            <person name="Lui A."/>
            <person name="MacDonald P.J.P."/>
            <person name="Montmayeur A."/>
            <person name="Murphy C."/>
            <person name="Neiman D."/>
            <person name="Pearson M."/>
            <person name="Priest M."/>
            <person name="Roberts A."/>
            <person name="Saif S."/>
            <person name="Shea T."/>
            <person name="Shenoy N."/>
            <person name="Sisk P."/>
            <person name="Stolte C."/>
            <person name="Sykes S."/>
            <person name="Wortman J."/>
            <person name="Nusbaum C."/>
            <person name="Birren B."/>
        </authorList>
    </citation>
    <scope>NUCLEOTIDE SEQUENCE [LARGE SCALE GENOMIC DNA]</scope>
    <source>
        <strain evidence="1">HDV247</strain>
    </source>
</reference>
<accession>W9P4U1</accession>
<gene>
    <name evidence="1" type="ORF">FOVG_09092</name>
</gene>
<organism evidence="1">
    <name type="scientific">Fusarium oxysporum f. sp. pisi HDV247</name>
    <dbReference type="NCBI Taxonomy" id="1080344"/>
    <lineage>
        <taxon>Eukaryota</taxon>
        <taxon>Fungi</taxon>
        <taxon>Dikarya</taxon>
        <taxon>Ascomycota</taxon>
        <taxon>Pezizomycotina</taxon>
        <taxon>Sordariomycetes</taxon>
        <taxon>Hypocreomycetidae</taxon>
        <taxon>Hypocreales</taxon>
        <taxon>Nectriaceae</taxon>
        <taxon>Fusarium</taxon>
        <taxon>Fusarium oxysporum species complex</taxon>
    </lineage>
</organism>
<proteinExistence type="predicted"/>
<reference evidence="1" key="2">
    <citation type="submission" date="2012-05" db="EMBL/GenBank/DDBJ databases">
        <title>Annotation of the Genome Sequence of Fusarium oxysporum HDV247.</title>
        <authorList>
            <consortium name="The Broad Institute Genomics Platform"/>
            <person name="Ma L.-J."/>
            <person name="Corby-Kistler H."/>
            <person name="Broz K."/>
            <person name="Gale L.R."/>
            <person name="Jonkers W."/>
            <person name="O'Donnell K."/>
            <person name="Ploetz R."/>
            <person name="Steinberg C."/>
            <person name="Schwartz D.C."/>
            <person name="VanEtten H."/>
            <person name="Zhou S."/>
            <person name="Young S.K."/>
            <person name="Zeng Q."/>
            <person name="Gargeya S."/>
            <person name="Fitzgerald M."/>
            <person name="Abouelleil A."/>
            <person name="Alvarado L."/>
            <person name="Chapman S.B."/>
            <person name="Gainer-Dewar J."/>
            <person name="Goldberg J."/>
            <person name="Griggs A."/>
            <person name="Gujja S."/>
            <person name="Hansen M."/>
            <person name="Howarth C."/>
            <person name="Imamovic A."/>
            <person name="Ireland A."/>
            <person name="Larimer J."/>
            <person name="McCowan C."/>
            <person name="Murphy C."/>
            <person name="Pearson M."/>
            <person name="Poon T.W."/>
            <person name="Priest M."/>
            <person name="Roberts A."/>
            <person name="Saif S."/>
            <person name="Shea T."/>
            <person name="Sykes S."/>
            <person name="Wortman J."/>
            <person name="Nusbaum C."/>
            <person name="Birren B."/>
        </authorList>
    </citation>
    <scope>NUCLEOTIDE SEQUENCE</scope>
    <source>
        <strain evidence="1">HDV247</strain>
    </source>
</reference>
<dbReference type="AlphaFoldDB" id="W9P4U1"/>
<dbReference type="EMBL" id="JH650973">
    <property type="protein sequence ID" value="EXA40159.1"/>
    <property type="molecule type" value="Genomic_DNA"/>
</dbReference>
<sequence>MKSLFMTTMMNELLLIADESNRGYFPFSFPRSFVNSGADVYTAERADFACSQAEKGICGRERG</sequence>
<name>W9P4U1_FUSOX</name>
<protein>
    <submittedName>
        <fullName evidence="1">Uncharacterized protein</fullName>
    </submittedName>
</protein>
<evidence type="ECO:0000313" key="1">
    <source>
        <dbReference type="EMBL" id="EXA40159.1"/>
    </source>
</evidence>
<dbReference type="Proteomes" id="UP000030751">
    <property type="component" value="Unassembled WGS sequence"/>
</dbReference>
<dbReference type="HOGENOM" id="CLU_2885820_0_0_1"/>